<protein>
    <submittedName>
        <fullName evidence="2">Uncharacterized protein</fullName>
    </submittedName>
</protein>
<keyword evidence="1" id="KW-0812">Transmembrane</keyword>
<dbReference type="EnsemblMetazoa" id="AFAF006272-RA">
    <property type="protein sequence ID" value="AFAF006272-PA"/>
    <property type="gene ID" value="AFAF006272"/>
</dbReference>
<dbReference type="VEuPathDB" id="VectorBase:AFAF006272"/>
<dbReference type="Proteomes" id="UP000075886">
    <property type="component" value="Unassembled WGS sequence"/>
</dbReference>
<evidence type="ECO:0000256" key="1">
    <source>
        <dbReference type="SAM" id="Phobius"/>
    </source>
</evidence>
<keyword evidence="1" id="KW-1133">Transmembrane helix</keyword>
<dbReference type="AlphaFoldDB" id="A0A182QAF6"/>
<evidence type="ECO:0000313" key="3">
    <source>
        <dbReference type="Proteomes" id="UP000075886"/>
    </source>
</evidence>
<dbReference type="EMBL" id="AXCN02001518">
    <property type="status" value="NOT_ANNOTATED_CDS"/>
    <property type="molecule type" value="Genomic_DNA"/>
</dbReference>
<feature type="transmembrane region" description="Helical" evidence="1">
    <location>
        <begin position="76"/>
        <end position="109"/>
    </location>
</feature>
<keyword evidence="3" id="KW-1185">Reference proteome</keyword>
<proteinExistence type="predicted"/>
<feature type="transmembrane region" description="Helical" evidence="1">
    <location>
        <begin position="152"/>
        <end position="174"/>
    </location>
</feature>
<keyword evidence="1" id="KW-0472">Membrane</keyword>
<evidence type="ECO:0000313" key="2">
    <source>
        <dbReference type="EnsemblMetazoa" id="AFAF006272-PA"/>
    </source>
</evidence>
<sequence length="257" mass="28474">MGAKSSASSMIRSEVLLAVVVVVVVLLVVLPLLLAIIAGDCGSDLPFVVGTTMDSPFVPSLLVTDSIALPFGHFDTLSFCFLSCLALGFLSFGLLAHFLLATFAFFFISSTRLLDGLLQPFLLHTALLFGQPDCFLFQFAQAFFFLQDALSLSLLFGLNALAFQFRLPFGFLACQTTTFRQSCLCLLLGIDTLCNHRSGHCITDAPGSFDGQTAVYGLRHFFHWNNFCDRSRSFLWLINFDLFLCDRLFNLNGDYIY</sequence>
<reference evidence="3" key="1">
    <citation type="submission" date="2014-01" db="EMBL/GenBank/DDBJ databases">
        <title>The Genome Sequence of Anopheles farauti FAR1 (V2).</title>
        <authorList>
            <consortium name="The Broad Institute Genomics Platform"/>
            <person name="Neafsey D.E."/>
            <person name="Besansky N."/>
            <person name="Howell P."/>
            <person name="Walton C."/>
            <person name="Young S.K."/>
            <person name="Zeng Q."/>
            <person name="Gargeya S."/>
            <person name="Fitzgerald M."/>
            <person name="Haas B."/>
            <person name="Abouelleil A."/>
            <person name="Allen A.W."/>
            <person name="Alvarado L."/>
            <person name="Arachchi H.M."/>
            <person name="Berlin A.M."/>
            <person name="Chapman S.B."/>
            <person name="Gainer-Dewar J."/>
            <person name="Goldberg J."/>
            <person name="Griggs A."/>
            <person name="Gujja S."/>
            <person name="Hansen M."/>
            <person name="Howarth C."/>
            <person name="Imamovic A."/>
            <person name="Ireland A."/>
            <person name="Larimer J."/>
            <person name="McCowan C."/>
            <person name="Murphy C."/>
            <person name="Pearson M."/>
            <person name="Poon T.W."/>
            <person name="Priest M."/>
            <person name="Roberts A."/>
            <person name="Saif S."/>
            <person name="Shea T."/>
            <person name="Sisk P."/>
            <person name="Sykes S."/>
            <person name="Wortman J."/>
            <person name="Nusbaum C."/>
            <person name="Birren B."/>
        </authorList>
    </citation>
    <scope>NUCLEOTIDE SEQUENCE [LARGE SCALE GENOMIC DNA]</scope>
    <source>
        <strain evidence="3">FAR1</strain>
    </source>
</reference>
<feature type="transmembrane region" description="Helical" evidence="1">
    <location>
        <begin position="15"/>
        <end position="38"/>
    </location>
</feature>
<feature type="transmembrane region" description="Helical" evidence="1">
    <location>
        <begin position="121"/>
        <end position="146"/>
    </location>
</feature>
<accession>A0A182QAF6</accession>
<organism evidence="2 3">
    <name type="scientific">Anopheles farauti</name>
    <dbReference type="NCBI Taxonomy" id="69004"/>
    <lineage>
        <taxon>Eukaryota</taxon>
        <taxon>Metazoa</taxon>
        <taxon>Ecdysozoa</taxon>
        <taxon>Arthropoda</taxon>
        <taxon>Hexapoda</taxon>
        <taxon>Insecta</taxon>
        <taxon>Pterygota</taxon>
        <taxon>Neoptera</taxon>
        <taxon>Endopterygota</taxon>
        <taxon>Diptera</taxon>
        <taxon>Nematocera</taxon>
        <taxon>Culicoidea</taxon>
        <taxon>Culicidae</taxon>
        <taxon>Anophelinae</taxon>
        <taxon>Anopheles</taxon>
    </lineage>
</organism>
<name>A0A182QAF6_9DIPT</name>
<reference evidence="2" key="2">
    <citation type="submission" date="2020-05" db="UniProtKB">
        <authorList>
            <consortium name="EnsemblMetazoa"/>
        </authorList>
    </citation>
    <scope>IDENTIFICATION</scope>
    <source>
        <strain evidence="2">FAR1</strain>
    </source>
</reference>